<dbReference type="EMBL" id="KX752426">
    <property type="protein sequence ID" value="AOR87150.1"/>
    <property type="molecule type" value="Genomic_DNA"/>
</dbReference>
<evidence type="ECO:0000256" key="7">
    <source>
        <dbReference type="ARBA" id="ARBA00022692"/>
    </source>
</evidence>
<evidence type="ECO:0000256" key="8">
    <source>
        <dbReference type="ARBA" id="ARBA00022792"/>
    </source>
</evidence>
<geneLocation type="mitochondrion" evidence="19"/>
<evidence type="ECO:0000256" key="1">
    <source>
        <dbReference type="ARBA" id="ARBA00004448"/>
    </source>
</evidence>
<evidence type="ECO:0000256" key="5">
    <source>
        <dbReference type="ARBA" id="ARBA00022448"/>
    </source>
</evidence>
<comment type="subcellular location">
    <subcellularLocation>
        <location evidence="1 17">Mitochondrion inner membrane</location>
        <topology evidence="1 17">Multi-pass membrane protein</topology>
    </subcellularLocation>
</comment>
<feature type="transmembrane region" description="Helical" evidence="17">
    <location>
        <begin position="107"/>
        <end position="125"/>
    </location>
</feature>
<keyword evidence="10 17" id="KW-0249">Electron transport</keyword>
<evidence type="ECO:0000256" key="17">
    <source>
        <dbReference type="RuleBase" id="RU003403"/>
    </source>
</evidence>
<evidence type="ECO:0000256" key="3">
    <source>
        <dbReference type="ARBA" id="ARBA00012944"/>
    </source>
</evidence>
<sequence length="330" mass="37493">MITKPLSPSYILFFSTLMLSTMMIMTASNWIMVWMSMEMNLMSFIPLMLSSSTHSELEAATKYFLMQSIGSAMMLTSIFMFNSLNLFKPTSLIFCLSMMLKMGMAPLHLWLPQILNNMTWVMILLTTTWQKIGPMSVLSYMSTMWMYQTITIIAAANIMIGVFGGLSQSQMRPLIAYSSISHMGWMLSSMILSSTIMVLYLILYFIVSLSALTPLILMEKQSSSKHNLTFNNPQNLMLMTSLNMLSMGGMPPMLGFIPKWMVISMLIKISPLLTLSLTTLSMISLYFYLKITMTIIMNMMKSTSYKINTNITPIILFLTIPQTMVLLCFM</sequence>
<feature type="transmembrane region" description="Helical" evidence="17">
    <location>
        <begin position="309"/>
        <end position="329"/>
    </location>
</feature>
<dbReference type="AlphaFoldDB" id="A0A1C9UZE8"/>
<proteinExistence type="inferred from homology"/>
<keyword evidence="8 17" id="KW-0999">Mitochondrion inner membrane</keyword>
<feature type="transmembrane region" description="Helical" evidence="17">
    <location>
        <begin position="269"/>
        <end position="289"/>
    </location>
</feature>
<reference evidence="19" key="1">
    <citation type="journal article" date="2016" name="Gene">
        <title>Syllidae mitochondrial gene order is unusually variable for Annelida.</title>
        <authorList>
            <person name="Aguado M.T."/>
            <person name="Richter S."/>
            <person name="Sontowski R."/>
            <person name="Golombek A."/>
            <person name="Struck T.H."/>
            <person name="Bleidorn C."/>
        </authorList>
    </citation>
    <scope>NUCLEOTIDE SEQUENCE</scope>
</reference>
<evidence type="ECO:0000259" key="18">
    <source>
        <dbReference type="Pfam" id="PF00361"/>
    </source>
</evidence>
<feature type="domain" description="NADH:quinone oxidoreductase/Mrp antiporter transmembrane" evidence="18">
    <location>
        <begin position="27"/>
        <end position="283"/>
    </location>
</feature>
<dbReference type="PRINTS" id="PR01436">
    <property type="entry name" value="NADHDHGNASE2"/>
</dbReference>
<name>A0A1C9UZE8_9ANNE</name>
<feature type="transmembrane region" description="Helical" evidence="17">
    <location>
        <begin position="64"/>
        <end position="87"/>
    </location>
</feature>
<evidence type="ECO:0000256" key="10">
    <source>
        <dbReference type="ARBA" id="ARBA00022982"/>
    </source>
</evidence>
<keyword evidence="15 17" id="KW-0472">Membrane</keyword>
<keyword evidence="11 17" id="KW-1133">Transmembrane helix</keyword>
<organism evidence="19">
    <name type="scientific">Typosyllis antoni</name>
    <dbReference type="NCBI Taxonomy" id="1898412"/>
    <lineage>
        <taxon>Eukaryota</taxon>
        <taxon>Metazoa</taxon>
        <taxon>Spiralia</taxon>
        <taxon>Lophotrochozoa</taxon>
        <taxon>Annelida</taxon>
        <taxon>Polychaeta</taxon>
        <taxon>Errantia</taxon>
        <taxon>Phyllodocida</taxon>
        <taxon>Syllidae</taxon>
        <taxon>Typosyllis</taxon>
    </lineage>
</organism>
<dbReference type="GeneID" id="29291526"/>
<evidence type="ECO:0000256" key="11">
    <source>
        <dbReference type="ARBA" id="ARBA00022989"/>
    </source>
</evidence>
<dbReference type="InterPro" id="IPR001750">
    <property type="entry name" value="ND/Mrp_TM"/>
</dbReference>
<comment type="similarity">
    <text evidence="2 17">Belongs to the complex I subunit 2 family.</text>
</comment>
<dbReference type="GO" id="GO:0006120">
    <property type="term" value="P:mitochondrial electron transport, NADH to ubiquinone"/>
    <property type="evidence" value="ECO:0007669"/>
    <property type="project" value="InterPro"/>
</dbReference>
<evidence type="ECO:0000256" key="9">
    <source>
        <dbReference type="ARBA" id="ARBA00022967"/>
    </source>
</evidence>
<comment type="function">
    <text evidence="17">Core subunit of the mitochondrial membrane respiratory chain NADH dehydrogenase (Complex I) which catalyzes electron transfer from NADH through the respiratory chain, using ubiquinone as an electron acceptor. Essential for the catalytic activity and assembly of complex I.</text>
</comment>
<protein>
    <recommendedName>
        <fullName evidence="4 17">NADH-ubiquinone oxidoreductase chain 2</fullName>
        <ecNumber evidence="3 17">7.1.1.2</ecNumber>
    </recommendedName>
</protein>
<evidence type="ECO:0000256" key="13">
    <source>
        <dbReference type="ARBA" id="ARBA00023075"/>
    </source>
</evidence>
<gene>
    <name evidence="19" type="primary">ND2</name>
</gene>
<evidence type="ECO:0000256" key="15">
    <source>
        <dbReference type="ARBA" id="ARBA00023136"/>
    </source>
</evidence>
<comment type="catalytic activity">
    <reaction evidence="16 17">
        <text>a ubiquinone + NADH + 5 H(+)(in) = a ubiquinol + NAD(+) + 4 H(+)(out)</text>
        <dbReference type="Rhea" id="RHEA:29091"/>
        <dbReference type="Rhea" id="RHEA-COMP:9565"/>
        <dbReference type="Rhea" id="RHEA-COMP:9566"/>
        <dbReference type="ChEBI" id="CHEBI:15378"/>
        <dbReference type="ChEBI" id="CHEBI:16389"/>
        <dbReference type="ChEBI" id="CHEBI:17976"/>
        <dbReference type="ChEBI" id="CHEBI:57540"/>
        <dbReference type="ChEBI" id="CHEBI:57945"/>
        <dbReference type="EC" id="7.1.1.2"/>
    </reaction>
</comment>
<dbReference type="CTD" id="4536"/>
<dbReference type="EC" id="7.1.1.2" evidence="3 17"/>
<feature type="transmembrane region" description="Helical" evidence="17">
    <location>
        <begin position="187"/>
        <end position="216"/>
    </location>
</feature>
<keyword evidence="14 17" id="KW-0496">Mitochondrion</keyword>
<dbReference type="Pfam" id="PF00361">
    <property type="entry name" value="Proton_antipo_M"/>
    <property type="match status" value="1"/>
</dbReference>
<keyword evidence="6 17" id="KW-0679">Respiratory chain</keyword>
<keyword evidence="9 17" id="KW-1278">Translocase</keyword>
<evidence type="ECO:0000313" key="19">
    <source>
        <dbReference type="EMBL" id="AOR87150.1"/>
    </source>
</evidence>
<evidence type="ECO:0000256" key="16">
    <source>
        <dbReference type="ARBA" id="ARBA00049551"/>
    </source>
</evidence>
<feature type="transmembrane region" description="Helical" evidence="17">
    <location>
        <begin position="12"/>
        <end position="33"/>
    </location>
</feature>
<evidence type="ECO:0000256" key="6">
    <source>
        <dbReference type="ARBA" id="ARBA00022660"/>
    </source>
</evidence>
<keyword evidence="5" id="KW-0813">Transport</keyword>
<dbReference type="InterPro" id="IPR050175">
    <property type="entry name" value="Complex_I_Subunit_2"/>
</dbReference>
<evidence type="ECO:0000256" key="12">
    <source>
        <dbReference type="ARBA" id="ARBA00023027"/>
    </source>
</evidence>
<dbReference type="RefSeq" id="YP_009307965.1">
    <property type="nucleotide sequence ID" value="NC_031404.1"/>
</dbReference>
<dbReference type="GO" id="GO:0005743">
    <property type="term" value="C:mitochondrial inner membrane"/>
    <property type="evidence" value="ECO:0007669"/>
    <property type="project" value="UniProtKB-SubCell"/>
</dbReference>
<dbReference type="PANTHER" id="PTHR46552">
    <property type="entry name" value="NADH-UBIQUINONE OXIDOREDUCTASE CHAIN 2"/>
    <property type="match status" value="1"/>
</dbReference>
<dbReference type="PANTHER" id="PTHR46552:SF1">
    <property type="entry name" value="NADH-UBIQUINONE OXIDOREDUCTASE CHAIN 2"/>
    <property type="match status" value="1"/>
</dbReference>
<dbReference type="InterPro" id="IPR003917">
    <property type="entry name" value="NADH_UbQ_OxRdtase_chain2"/>
</dbReference>
<keyword evidence="12 17" id="KW-0520">NAD</keyword>
<evidence type="ECO:0000256" key="2">
    <source>
        <dbReference type="ARBA" id="ARBA00007012"/>
    </source>
</evidence>
<accession>A0A1C9UZE8</accession>
<feature type="transmembrane region" description="Helical" evidence="17">
    <location>
        <begin position="236"/>
        <end position="257"/>
    </location>
</feature>
<keyword evidence="13 17" id="KW-0830">Ubiquinone</keyword>
<evidence type="ECO:0000256" key="4">
    <source>
        <dbReference type="ARBA" id="ARBA00021008"/>
    </source>
</evidence>
<feature type="transmembrane region" description="Helical" evidence="17">
    <location>
        <begin position="145"/>
        <end position="166"/>
    </location>
</feature>
<dbReference type="GO" id="GO:0008137">
    <property type="term" value="F:NADH dehydrogenase (ubiquinone) activity"/>
    <property type="evidence" value="ECO:0007669"/>
    <property type="project" value="UniProtKB-EC"/>
</dbReference>
<evidence type="ECO:0000256" key="14">
    <source>
        <dbReference type="ARBA" id="ARBA00023128"/>
    </source>
</evidence>
<keyword evidence="7 17" id="KW-0812">Transmembrane</keyword>